<keyword evidence="2" id="KW-0479">Metal-binding</keyword>
<dbReference type="InterPro" id="IPR001623">
    <property type="entry name" value="DnaJ_domain"/>
</dbReference>
<sequence length="135" mass="15789">MADSSGPQKNWYSILGACPTDDIQELKQKYQKLILMFHPDKQRPDVSEGEAEQHMQRFIDVDQAWKILSNEESRKEYNLQLRAVYWLIFSLYTKCYTYSCRCGGEFILEKDDLQELETIVCCDSCSLSIEVKKVT</sequence>
<feature type="domain" description="DPH-type MB" evidence="6">
    <location>
        <begin position="96"/>
        <end position="134"/>
    </location>
</feature>
<dbReference type="PROSITE" id="PS50076">
    <property type="entry name" value="DNAJ_2"/>
    <property type="match status" value="1"/>
</dbReference>
<dbReference type="GO" id="GO:0001671">
    <property type="term" value="F:ATPase activator activity"/>
    <property type="evidence" value="ECO:0007669"/>
    <property type="project" value="TreeGrafter"/>
</dbReference>
<accession>A0A671MR25</accession>
<organism evidence="7 8">
    <name type="scientific">Sinocyclocheilus anshuiensis</name>
    <dbReference type="NCBI Taxonomy" id="1608454"/>
    <lineage>
        <taxon>Eukaryota</taxon>
        <taxon>Metazoa</taxon>
        <taxon>Chordata</taxon>
        <taxon>Craniata</taxon>
        <taxon>Vertebrata</taxon>
        <taxon>Euteleostomi</taxon>
        <taxon>Actinopterygii</taxon>
        <taxon>Neopterygii</taxon>
        <taxon>Teleostei</taxon>
        <taxon>Ostariophysi</taxon>
        <taxon>Cypriniformes</taxon>
        <taxon>Cyprinidae</taxon>
        <taxon>Cyprininae</taxon>
        <taxon>Sinocyclocheilus</taxon>
    </lineage>
</organism>
<evidence type="ECO:0000259" key="5">
    <source>
        <dbReference type="PROSITE" id="PS50076"/>
    </source>
</evidence>
<dbReference type="Gene3D" id="1.10.287.110">
    <property type="entry name" value="DnaJ domain"/>
    <property type="match status" value="1"/>
</dbReference>
<dbReference type="SUPFAM" id="SSF46565">
    <property type="entry name" value="Chaperone J-domain"/>
    <property type="match status" value="1"/>
</dbReference>
<dbReference type="PRINTS" id="PR00625">
    <property type="entry name" value="JDOMAIN"/>
</dbReference>
<dbReference type="Pfam" id="PF05207">
    <property type="entry name" value="Zn_ribbon_CSL"/>
    <property type="match status" value="1"/>
</dbReference>
<dbReference type="InterPro" id="IPR007872">
    <property type="entry name" value="DPH_MB_dom"/>
</dbReference>
<dbReference type="SUPFAM" id="SSF144217">
    <property type="entry name" value="CSL zinc finger"/>
    <property type="match status" value="1"/>
</dbReference>
<evidence type="ECO:0000256" key="2">
    <source>
        <dbReference type="ARBA" id="ARBA00022723"/>
    </source>
</evidence>
<dbReference type="AlphaFoldDB" id="A0A671MR25"/>
<dbReference type="Proteomes" id="UP000472260">
    <property type="component" value="Unassembled WGS sequence"/>
</dbReference>
<keyword evidence="8" id="KW-1185">Reference proteome</keyword>
<keyword evidence="4" id="KW-0408">Iron</keyword>
<evidence type="ECO:0000313" key="7">
    <source>
        <dbReference type="Ensembl" id="ENSSANP00000032975.1"/>
    </source>
</evidence>
<dbReference type="PANTHER" id="PTHR45255">
    <property type="entry name" value="DNAJ HOMOLOG SUBFAMILY C MEMBER 24"/>
    <property type="match status" value="1"/>
</dbReference>
<evidence type="ECO:0000256" key="3">
    <source>
        <dbReference type="ARBA" id="ARBA00022833"/>
    </source>
</evidence>
<dbReference type="Ensembl" id="ENSSANT00000035090.1">
    <property type="protein sequence ID" value="ENSSANP00000032975.1"/>
    <property type="gene ID" value="ENSSANG00000016754.1"/>
</dbReference>
<dbReference type="PROSITE" id="PS51074">
    <property type="entry name" value="DPH_MB"/>
    <property type="match status" value="1"/>
</dbReference>
<comment type="similarity">
    <text evidence="1">Belongs to the DPH4 family.</text>
</comment>
<evidence type="ECO:0000313" key="8">
    <source>
        <dbReference type="Proteomes" id="UP000472260"/>
    </source>
</evidence>
<name>A0A671MR25_9TELE</name>
<evidence type="ECO:0000256" key="4">
    <source>
        <dbReference type="ARBA" id="ARBA00023004"/>
    </source>
</evidence>
<evidence type="ECO:0000256" key="1">
    <source>
        <dbReference type="ARBA" id="ARBA00006169"/>
    </source>
</evidence>
<evidence type="ECO:0000259" key="6">
    <source>
        <dbReference type="PROSITE" id="PS51074"/>
    </source>
</evidence>
<dbReference type="Gene3D" id="3.10.660.10">
    <property type="entry name" value="DPH Zinc finger"/>
    <property type="match status" value="1"/>
</dbReference>
<reference evidence="7" key="2">
    <citation type="submission" date="2025-09" db="UniProtKB">
        <authorList>
            <consortium name="Ensembl"/>
        </authorList>
    </citation>
    <scope>IDENTIFICATION</scope>
</reference>
<keyword evidence="3" id="KW-0862">Zinc</keyword>
<reference evidence="7" key="1">
    <citation type="submission" date="2025-08" db="UniProtKB">
        <authorList>
            <consortium name="Ensembl"/>
        </authorList>
    </citation>
    <scope>IDENTIFICATION</scope>
</reference>
<proteinExistence type="inferred from homology"/>
<dbReference type="CDD" id="cd06257">
    <property type="entry name" value="DnaJ"/>
    <property type="match status" value="1"/>
</dbReference>
<feature type="domain" description="J" evidence="5">
    <location>
        <begin position="10"/>
        <end position="81"/>
    </location>
</feature>
<gene>
    <name evidence="7" type="primary">LOC107674953</name>
</gene>
<dbReference type="InterPro" id="IPR036869">
    <property type="entry name" value="J_dom_sf"/>
</dbReference>
<protein>
    <submittedName>
        <fullName evidence="7">DnaJ homolog subfamily C member 24-like</fullName>
    </submittedName>
</protein>
<dbReference type="FunFam" id="1.10.287.110:FF:000056">
    <property type="entry name" value="DnaJ (Hsp40) homolog, subfamily C, member 24"/>
    <property type="match status" value="1"/>
</dbReference>
<dbReference type="InterPro" id="IPR036671">
    <property type="entry name" value="DPH_MB_sf"/>
</dbReference>
<dbReference type="SMART" id="SM00271">
    <property type="entry name" value="DnaJ"/>
    <property type="match status" value="1"/>
</dbReference>
<dbReference type="Pfam" id="PF00226">
    <property type="entry name" value="DnaJ"/>
    <property type="match status" value="1"/>
</dbReference>
<dbReference type="GO" id="GO:0008198">
    <property type="term" value="F:ferrous iron binding"/>
    <property type="evidence" value="ECO:0007669"/>
    <property type="project" value="TreeGrafter"/>
</dbReference>
<dbReference type="PANTHER" id="PTHR45255:SF1">
    <property type="entry name" value="DNAJ HOMOLOG SUBFAMILY C MEMBER 24"/>
    <property type="match status" value="1"/>
</dbReference>